<dbReference type="InterPro" id="IPR041413">
    <property type="entry name" value="MLTR_LBD"/>
</dbReference>
<dbReference type="Gene3D" id="1.10.260.40">
    <property type="entry name" value="lambda repressor-like DNA-binding domains"/>
    <property type="match status" value="1"/>
</dbReference>
<dbReference type="Pfam" id="PF17765">
    <property type="entry name" value="MLTR_LBD"/>
    <property type="match status" value="1"/>
</dbReference>
<gene>
    <name evidence="2" type="ORF">GCM10023224_26630</name>
</gene>
<dbReference type="PANTHER" id="PTHR35010">
    <property type="entry name" value="BLL4672 PROTEIN-RELATED"/>
    <property type="match status" value="1"/>
</dbReference>
<protein>
    <submittedName>
        <fullName evidence="2">Helix-turn-helix transcriptional regulator</fullName>
    </submittedName>
</protein>
<dbReference type="Proteomes" id="UP001499993">
    <property type="component" value="Unassembled WGS sequence"/>
</dbReference>
<proteinExistence type="predicted"/>
<accession>A0ABP9GGL2</accession>
<evidence type="ECO:0000313" key="3">
    <source>
        <dbReference type="Proteomes" id="UP001499993"/>
    </source>
</evidence>
<keyword evidence="3" id="KW-1185">Reference proteome</keyword>
<dbReference type="CDD" id="cd00093">
    <property type="entry name" value="HTH_XRE"/>
    <property type="match status" value="1"/>
</dbReference>
<dbReference type="Pfam" id="PF13560">
    <property type="entry name" value="HTH_31"/>
    <property type="match status" value="1"/>
</dbReference>
<dbReference type="EMBL" id="BAABIK010000013">
    <property type="protein sequence ID" value="GAA4942790.1"/>
    <property type="molecule type" value="Genomic_DNA"/>
</dbReference>
<reference evidence="3" key="1">
    <citation type="journal article" date="2019" name="Int. J. Syst. Evol. Microbiol.">
        <title>The Global Catalogue of Microorganisms (GCM) 10K type strain sequencing project: providing services to taxonomists for standard genome sequencing and annotation.</title>
        <authorList>
            <consortium name="The Broad Institute Genomics Platform"/>
            <consortium name="The Broad Institute Genome Sequencing Center for Infectious Disease"/>
            <person name="Wu L."/>
            <person name="Ma J."/>
        </authorList>
    </citation>
    <scope>NUCLEOTIDE SEQUENCE [LARGE SCALE GENOMIC DNA]</scope>
    <source>
        <strain evidence="3">JCM 18123</strain>
    </source>
</reference>
<dbReference type="RefSeq" id="WP_345556818.1">
    <property type="nucleotide sequence ID" value="NZ_BAABIK010000013.1"/>
</dbReference>
<evidence type="ECO:0000259" key="1">
    <source>
        <dbReference type="PROSITE" id="PS50943"/>
    </source>
</evidence>
<dbReference type="Gene3D" id="3.30.450.180">
    <property type="match status" value="1"/>
</dbReference>
<sequence length="298" mass="33120">MRGDQHGDRGPLAEFLNARRALVSIRDAGIPFGGPSRRVPGLRREEVAQLAGISVDYYTRLEQGRLRTASRTVLNSIGTALGLDADQRLHLFKLADPELGLAVAEDEQRVSVGVERLLANVVGMPALVFGRYLDILAWNRSAAALLGDLAAMSARQRNYVRIVFLNPAIRSVFVDWRERAREAVSFLRMNSGARSEQARLQELVGELSVRDEDFRRWWNQHLVSLRPFGATRFDHPAVGEFSLDWEVLAVVEDDEQFIGLLSSDPESPDHDAVMRLADWAKERGLRSSAQAAGPADPA</sequence>
<feature type="domain" description="HTH cro/C1-type" evidence="1">
    <location>
        <begin position="41"/>
        <end position="88"/>
    </location>
</feature>
<name>A0ABP9GGL2_9ACTN</name>
<dbReference type="InterPro" id="IPR001387">
    <property type="entry name" value="Cro/C1-type_HTH"/>
</dbReference>
<organism evidence="2 3">
    <name type="scientific">Streptomonospora halophila</name>
    <dbReference type="NCBI Taxonomy" id="427369"/>
    <lineage>
        <taxon>Bacteria</taxon>
        <taxon>Bacillati</taxon>
        <taxon>Actinomycetota</taxon>
        <taxon>Actinomycetes</taxon>
        <taxon>Streptosporangiales</taxon>
        <taxon>Nocardiopsidaceae</taxon>
        <taxon>Streptomonospora</taxon>
    </lineage>
</organism>
<dbReference type="PANTHER" id="PTHR35010:SF2">
    <property type="entry name" value="BLL4672 PROTEIN"/>
    <property type="match status" value="1"/>
</dbReference>
<evidence type="ECO:0000313" key="2">
    <source>
        <dbReference type="EMBL" id="GAA4942790.1"/>
    </source>
</evidence>
<dbReference type="SUPFAM" id="SSF47413">
    <property type="entry name" value="lambda repressor-like DNA-binding domains"/>
    <property type="match status" value="1"/>
</dbReference>
<dbReference type="InterPro" id="IPR010982">
    <property type="entry name" value="Lambda_DNA-bd_dom_sf"/>
</dbReference>
<dbReference type="PROSITE" id="PS50943">
    <property type="entry name" value="HTH_CROC1"/>
    <property type="match status" value="1"/>
</dbReference>
<dbReference type="SMART" id="SM00530">
    <property type="entry name" value="HTH_XRE"/>
    <property type="match status" value="1"/>
</dbReference>
<comment type="caution">
    <text evidence="2">The sequence shown here is derived from an EMBL/GenBank/DDBJ whole genome shotgun (WGS) entry which is preliminary data.</text>
</comment>